<feature type="region of interest" description="Disordered" evidence="1">
    <location>
        <begin position="104"/>
        <end position="228"/>
    </location>
</feature>
<feature type="compositionally biased region" description="Polar residues" evidence="1">
    <location>
        <begin position="106"/>
        <end position="116"/>
    </location>
</feature>
<keyword evidence="3" id="KW-1185">Reference proteome</keyword>
<sequence length="228" mass="24915">MTKSLHTGLQLHKIFPQQARAAEVLELHEVAADGPGGGTSQSSMRQRAISRDHRDYRITISNGAEFLLQWGFGFGPQPYNKVKGITGWSAIRAMNDFALQIERTDNQTNQTSTEPASTKVRPAAPRSPNTVARPFKSLPAARTATTAAPTTPTAHKNIQGIMTPPGSEHGGSPEPQEWMPTRRPQPKRKATTEDHDRSHDGITANPSSRPAKDTALQNVPEILISEHH</sequence>
<proteinExistence type="predicted"/>
<name>A0AAE0KG62_9PEZI</name>
<dbReference type="EMBL" id="JAULSN010000003">
    <property type="protein sequence ID" value="KAK3376119.1"/>
    <property type="molecule type" value="Genomic_DNA"/>
</dbReference>
<comment type="caution">
    <text evidence="2">The sequence shown here is derived from an EMBL/GenBank/DDBJ whole genome shotgun (WGS) entry which is preliminary data.</text>
</comment>
<organism evidence="2 3">
    <name type="scientific">Lasiosphaeria ovina</name>
    <dbReference type="NCBI Taxonomy" id="92902"/>
    <lineage>
        <taxon>Eukaryota</taxon>
        <taxon>Fungi</taxon>
        <taxon>Dikarya</taxon>
        <taxon>Ascomycota</taxon>
        <taxon>Pezizomycotina</taxon>
        <taxon>Sordariomycetes</taxon>
        <taxon>Sordariomycetidae</taxon>
        <taxon>Sordariales</taxon>
        <taxon>Lasiosphaeriaceae</taxon>
        <taxon>Lasiosphaeria</taxon>
    </lineage>
</organism>
<reference evidence="2" key="2">
    <citation type="submission" date="2023-06" db="EMBL/GenBank/DDBJ databases">
        <authorList>
            <consortium name="Lawrence Berkeley National Laboratory"/>
            <person name="Haridas S."/>
            <person name="Hensen N."/>
            <person name="Bonometti L."/>
            <person name="Westerberg I."/>
            <person name="Brannstrom I.O."/>
            <person name="Guillou S."/>
            <person name="Cros-Aarteil S."/>
            <person name="Calhoun S."/>
            <person name="Kuo A."/>
            <person name="Mondo S."/>
            <person name="Pangilinan J."/>
            <person name="Riley R."/>
            <person name="Labutti K."/>
            <person name="Andreopoulos B."/>
            <person name="Lipzen A."/>
            <person name="Chen C."/>
            <person name="Yanf M."/>
            <person name="Daum C."/>
            <person name="Ng V."/>
            <person name="Clum A."/>
            <person name="Steindorff A."/>
            <person name="Ohm R."/>
            <person name="Martin F."/>
            <person name="Silar P."/>
            <person name="Natvig D."/>
            <person name="Lalanne C."/>
            <person name="Gautier V."/>
            <person name="Ament-Velasquez S.L."/>
            <person name="Kruys A."/>
            <person name="Hutchinson M.I."/>
            <person name="Powell A.J."/>
            <person name="Barry K."/>
            <person name="Miller A.N."/>
            <person name="Grigoriev I.V."/>
            <person name="Debuchy R."/>
            <person name="Gladieux P."/>
            <person name="Thoren M.H."/>
            <person name="Johannesson H."/>
        </authorList>
    </citation>
    <scope>NUCLEOTIDE SEQUENCE</scope>
    <source>
        <strain evidence="2">CBS 958.72</strain>
    </source>
</reference>
<dbReference type="Proteomes" id="UP001287356">
    <property type="component" value="Unassembled WGS sequence"/>
</dbReference>
<accession>A0AAE0KG62</accession>
<feature type="compositionally biased region" description="Low complexity" evidence="1">
    <location>
        <begin position="139"/>
        <end position="154"/>
    </location>
</feature>
<dbReference type="AlphaFoldDB" id="A0AAE0KG62"/>
<gene>
    <name evidence="2" type="ORF">B0T24DRAFT_665160</name>
</gene>
<evidence type="ECO:0000313" key="3">
    <source>
        <dbReference type="Proteomes" id="UP001287356"/>
    </source>
</evidence>
<reference evidence="2" key="1">
    <citation type="journal article" date="2023" name="Mol. Phylogenet. Evol.">
        <title>Genome-scale phylogeny and comparative genomics of the fungal order Sordariales.</title>
        <authorList>
            <person name="Hensen N."/>
            <person name="Bonometti L."/>
            <person name="Westerberg I."/>
            <person name="Brannstrom I.O."/>
            <person name="Guillou S."/>
            <person name="Cros-Aarteil S."/>
            <person name="Calhoun S."/>
            <person name="Haridas S."/>
            <person name="Kuo A."/>
            <person name="Mondo S."/>
            <person name="Pangilinan J."/>
            <person name="Riley R."/>
            <person name="LaButti K."/>
            <person name="Andreopoulos B."/>
            <person name="Lipzen A."/>
            <person name="Chen C."/>
            <person name="Yan M."/>
            <person name="Daum C."/>
            <person name="Ng V."/>
            <person name="Clum A."/>
            <person name="Steindorff A."/>
            <person name="Ohm R.A."/>
            <person name="Martin F."/>
            <person name="Silar P."/>
            <person name="Natvig D.O."/>
            <person name="Lalanne C."/>
            <person name="Gautier V."/>
            <person name="Ament-Velasquez S.L."/>
            <person name="Kruys A."/>
            <person name="Hutchinson M.I."/>
            <person name="Powell A.J."/>
            <person name="Barry K."/>
            <person name="Miller A.N."/>
            <person name="Grigoriev I.V."/>
            <person name="Debuchy R."/>
            <person name="Gladieux P."/>
            <person name="Hiltunen Thoren M."/>
            <person name="Johannesson H."/>
        </authorList>
    </citation>
    <scope>NUCLEOTIDE SEQUENCE</scope>
    <source>
        <strain evidence="2">CBS 958.72</strain>
    </source>
</reference>
<feature type="compositionally biased region" description="Low complexity" evidence="1">
    <location>
        <begin position="164"/>
        <end position="175"/>
    </location>
</feature>
<feature type="compositionally biased region" description="Basic and acidic residues" evidence="1">
    <location>
        <begin position="190"/>
        <end position="200"/>
    </location>
</feature>
<evidence type="ECO:0000256" key="1">
    <source>
        <dbReference type="SAM" id="MobiDB-lite"/>
    </source>
</evidence>
<protein>
    <submittedName>
        <fullName evidence="2">Uncharacterized protein</fullName>
    </submittedName>
</protein>
<evidence type="ECO:0000313" key="2">
    <source>
        <dbReference type="EMBL" id="KAK3376119.1"/>
    </source>
</evidence>